<dbReference type="SUPFAM" id="SSF52343">
    <property type="entry name" value="Ferredoxin reductase-like, C-terminal NADP-linked domain"/>
    <property type="match status" value="1"/>
</dbReference>
<keyword evidence="7" id="KW-0521">NADP</keyword>
<comment type="cofactor">
    <cofactor evidence="1">
        <name>FAD</name>
        <dbReference type="ChEBI" id="CHEBI:57692"/>
    </cofactor>
</comment>
<name>A0AAE3D1P4_9HYPH</name>
<comment type="caution">
    <text evidence="11">The sequence shown here is derived from an EMBL/GenBank/DDBJ whole genome shotgun (WGS) entry which is preliminary data.</text>
</comment>
<dbReference type="InterPro" id="IPR017927">
    <property type="entry name" value="FAD-bd_FR_type"/>
</dbReference>
<evidence type="ECO:0000256" key="4">
    <source>
        <dbReference type="ARBA" id="ARBA00022630"/>
    </source>
</evidence>
<dbReference type="Gene3D" id="2.40.30.10">
    <property type="entry name" value="Translation factors"/>
    <property type="match status" value="1"/>
</dbReference>
<feature type="domain" description="FAD-binding FR-type" evidence="10">
    <location>
        <begin position="19"/>
        <end position="119"/>
    </location>
</feature>
<evidence type="ECO:0000256" key="3">
    <source>
        <dbReference type="ARBA" id="ARBA00013223"/>
    </source>
</evidence>
<dbReference type="Proteomes" id="UP001196509">
    <property type="component" value="Unassembled WGS sequence"/>
</dbReference>
<dbReference type="Pfam" id="PF00175">
    <property type="entry name" value="NAD_binding_1"/>
    <property type="match status" value="1"/>
</dbReference>
<dbReference type="GO" id="GO:0000166">
    <property type="term" value="F:nucleotide binding"/>
    <property type="evidence" value="ECO:0007669"/>
    <property type="project" value="UniProtKB-KW"/>
</dbReference>
<evidence type="ECO:0000256" key="1">
    <source>
        <dbReference type="ARBA" id="ARBA00001974"/>
    </source>
</evidence>
<dbReference type="EMBL" id="JAICBX010000002">
    <property type="protein sequence ID" value="MBW8638137.1"/>
    <property type="molecule type" value="Genomic_DNA"/>
</dbReference>
<dbReference type="InterPro" id="IPR001433">
    <property type="entry name" value="OxRdtase_FAD/NAD-bd"/>
</dbReference>
<dbReference type="SUPFAM" id="SSF63380">
    <property type="entry name" value="Riboflavin synthase domain-like"/>
    <property type="match status" value="1"/>
</dbReference>
<evidence type="ECO:0000313" key="11">
    <source>
        <dbReference type="EMBL" id="MBW8638137.1"/>
    </source>
</evidence>
<dbReference type="PROSITE" id="PS51384">
    <property type="entry name" value="FAD_FR"/>
    <property type="match status" value="1"/>
</dbReference>
<comment type="catalytic activity">
    <reaction evidence="9">
        <text>2 reduced [2Fe-2S]-[ferredoxin] + NADP(+) + H(+) = 2 oxidized [2Fe-2S]-[ferredoxin] + NADPH</text>
        <dbReference type="Rhea" id="RHEA:20125"/>
        <dbReference type="Rhea" id="RHEA-COMP:10000"/>
        <dbReference type="Rhea" id="RHEA-COMP:10001"/>
        <dbReference type="ChEBI" id="CHEBI:15378"/>
        <dbReference type="ChEBI" id="CHEBI:33737"/>
        <dbReference type="ChEBI" id="CHEBI:33738"/>
        <dbReference type="ChEBI" id="CHEBI:57783"/>
        <dbReference type="ChEBI" id="CHEBI:58349"/>
        <dbReference type="EC" id="1.18.1.2"/>
    </reaction>
</comment>
<evidence type="ECO:0000313" key="12">
    <source>
        <dbReference type="Proteomes" id="UP001196509"/>
    </source>
</evidence>
<protein>
    <recommendedName>
        <fullName evidence="3">ferredoxin--NADP(+) reductase</fullName>
        <ecNumber evidence="3">1.18.1.2</ecNumber>
    </recommendedName>
</protein>
<dbReference type="CDD" id="cd06195">
    <property type="entry name" value="FNR1"/>
    <property type="match status" value="1"/>
</dbReference>
<dbReference type="InterPro" id="IPR033892">
    <property type="entry name" value="FNR_bac"/>
</dbReference>
<evidence type="ECO:0000256" key="2">
    <source>
        <dbReference type="ARBA" id="ARBA00008312"/>
    </source>
</evidence>
<evidence type="ECO:0000256" key="6">
    <source>
        <dbReference type="ARBA" id="ARBA00022827"/>
    </source>
</evidence>
<dbReference type="InterPro" id="IPR008333">
    <property type="entry name" value="Cbr1-like_FAD-bd_dom"/>
</dbReference>
<dbReference type="PANTHER" id="PTHR47878:SF1">
    <property type="entry name" value="FLAVODOXIN_FERREDOXIN--NADP REDUCTASE"/>
    <property type="match status" value="1"/>
</dbReference>
<evidence type="ECO:0000256" key="9">
    <source>
        <dbReference type="ARBA" id="ARBA00047776"/>
    </source>
</evidence>
<dbReference type="GO" id="GO:0042167">
    <property type="term" value="P:heme catabolic process"/>
    <property type="evidence" value="ECO:0007669"/>
    <property type="project" value="TreeGrafter"/>
</dbReference>
<dbReference type="InterPro" id="IPR017938">
    <property type="entry name" value="Riboflavin_synthase-like_b-brl"/>
</dbReference>
<gene>
    <name evidence="11" type="ORF">K1W69_13150</name>
</gene>
<dbReference type="Pfam" id="PF00970">
    <property type="entry name" value="FAD_binding_6"/>
    <property type="match status" value="1"/>
</dbReference>
<dbReference type="AlphaFoldDB" id="A0AAE3D1P4"/>
<keyword evidence="12" id="KW-1185">Reference proteome</keyword>
<keyword evidence="6" id="KW-0274">FAD</keyword>
<keyword evidence="4" id="KW-0285">Flavoprotein</keyword>
<keyword evidence="5" id="KW-0547">Nucleotide-binding</keyword>
<evidence type="ECO:0000256" key="7">
    <source>
        <dbReference type="ARBA" id="ARBA00022857"/>
    </source>
</evidence>
<dbReference type="GO" id="GO:0034599">
    <property type="term" value="P:cellular response to oxidative stress"/>
    <property type="evidence" value="ECO:0007669"/>
    <property type="project" value="TreeGrafter"/>
</dbReference>
<dbReference type="InterPro" id="IPR051930">
    <property type="entry name" value="FNR_type-1"/>
</dbReference>
<dbReference type="RefSeq" id="WP_220229336.1">
    <property type="nucleotide sequence ID" value="NZ_JAICBX010000002.1"/>
</dbReference>
<proteinExistence type="inferred from homology"/>
<comment type="similarity">
    <text evidence="2">Belongs to the ferredoxin--NADP reductase type 1 family.</text>
</comment>
<reference evidence="11" key="1">
    <citation type="submission" date="2021-08" db="EMBL/GenBank/DDBJ databases">
        <title>Hoeflea bacterium WL0058 sp. nov., isolated from the sediment.</title>
        <authorList>
            <person name="Wang L."/>
            <person name="Zhang D."/>
        </authorList>
    </citation>
    <scope>NUCLEOTIDE SEQUENCE</scope>
    <source>
        <strain evidence="11">WL0058</strain>
    </source>
</reference>
<dbReference type="PANTHER" id="PTHR47878">
    <property type="entry name" value="OXIDOREDUCTASE FAD/NAD(P)-BINDING DOMAIN PROTEIN"/>
    <property type="match status" value="1"/>
</dbReference>
<evidence type="ECO:0000256" key="5">
    <source>
        <dbReference type="ARBA" id="ARBA00022741"/>
    </source>
</evidence>
<dbReference type="EC" id="1.18.1.2" evidence="3"/>
<dbReference type="Gene3D" id="3.40.50.80">
    <property type="entry name" value="Nucleotide-binding domain of ferredoxin-NADP reductase (FNR) module"/>
    <property type="match status" value="1"/>
</dbReference>
<dbReference type="InterPro" id="IPR039261">
    <property type="entry name" value="FNR_nucleotide-bd"/>
</dbReference>
<accession>A0AAE3D1P4</accession>
<keyword evidence="8" id="KW-0560">Oxidoreductase</keyword>
<evidence type="ECO:0000256" key="8">
    <source>
        <dbReference type="ARBA" id="ARBA00023002"/>
    </source>
</evidence>
<organism evidence="11 12">
    <name type="scientific">Flavimaribacter sediminis</name>
    <dbReference type="NCBI Taxonomy" id="2865987"/>
    <lineage>
        <taxon>Bacteria</taxon>
        <taxon>Pseudomonadati</taxon>
        <taxon>Pseudomonadota</taxon>
        <taxon>Alphaproteobacteria</taxon>
        <taxon>Hyphomicrobiales</taxon>
        <taxon>Rhizobiaceae</taxon>
        <taxon>Flavimaribacter</taxon>
    </lineage>
</organism>
<sequence>MDQQTNGTPGSGQIFELPKNVFAEKVVEVQHYTDRLFRFRITRPASFRFRSGEFVMIGLPNSDKPVFRAYSIASPSWDEELEFFSIKVPDGPLTEHLQKIQPGDTVLMRKKPTGTLVLDALLPGKRLFLLSTGTGIAPFASVVRDPETYEKFEKVILTHTCRQIAELKYGYDLTDIAKNDPLVGEEASEKLVHFPTTTQEESPVMGRITTLIETGAMAAKLGMEQLDPETDRVMLCGSMAMIQDLKTMLDARGFDEGSNNRPSSYVVERAFVD</sequence>
<evidence type="ECO:0000259" key="10">
    <source>
        <dbReference type="PROSITE" id="PS51384"/>
    </source>
</evidence>
<dbReference type="GO" id="GO:0004324">
    <property type="term" value="F:ferredoxin-NADP+ reductase activity"/>
    <property type="evidence" value="ECO:0007669"/>
    <property type="project" value="UniProtKB-EC"/>
</dbReference>